<comment type="catalytic activity">
    <reaction evidence="11">
        <text>pyranose + acceptor = pyranos-2,3-diulose + reduced acceptor.</text>
        <dbReference type="EC" id="1.1.99.29"/>
    </reaction>
</comment>
<dbReference type="PIRSF" id="PIRSF000137">
    <property type="entry name" value="Alcohol_oxidase"/>
    <property type="match status" value="1"/>
</dbReference>
<evidence type="ECO:0000256" key="11">
    <source>
        <dbReference type="ARBA" id="ARBA00034010"/>
    </source>
</evidence>
<comment type="catalytic activity">
    <reaction evidence="14">
        <text>a pyranoside + acceptor = a pyranosid-3,4-diulose + reduced acceptor.</text>
        <dbReference type="EC" id="1.1.99.29"/>
    </reaction>
</comment>
<protein>
    <recommendedName>
        <fullName evidence="5">pyranose dehydrogenase (acceptor)</fullName>
        <ecNumber evidence="5">1.1.99.29</ecNumber>
    </recommendedName>
</protein>
<comment type="catalytic activity">
    <reaction evidence="10">
        <text>pyranose + acceptor = pyranos-2-ulose + reduced acceptor.</text>
        <dbReference type="EC" id="1.1.99.29"/>
    </reaction>
</comment>
<keyword evidence="20" id="KW-1185">Reference proteome</keyword>
<feature type="domain" description="Glucose-methanol-choline oxidoreductase N-terminal" evidence="18">
    <location>
        <begin position="305"/>
        <end position="319"/>
    </location>
</feature>
<evidence type="ECO:0000256" key="10">
    <source>
        <dbReference type="ARBA" id="ARBA00033986"/>
    </source>
</evidence>
<evidence type="ECO:0000256" key="8">
    <source>
        <dbReference type="ARBA" id="ARBA00022827"/>
    </source>
</evidence>
<evidence type="ECO:0000256" key="6">
    <source>
        <dbReference type="ARBA" id="ARBA00022525"/>
    </source>
</evidence>
<evidence type="ECO:0000256" key="12">
    <source>
        <dbReference type="ARBA" id="ARBA00034029"/>
    </source>
</evidence>
<evidence type="ECO:0000256" key="4">
    <source>
        <dbReference type="ARBA" id="ARBA00011245"/>
    </source>
</evidence>
<evidence type="ECO:0000256" key="7">
    <source>
        <dbReference type="ARBA" id="ARBA00022630"/>
    </source>
</evidence>
<organism evidence="19 20">
    <name type="scientific">Macrolepiota fuliginosa MF-IS2</name>
    <dbReference type="NCBI Taxonomy" id="1400762"/>
    <lineage>
        <taxon>Eukaryota</taxon>
        <taxon>Fungi</taxon>
        <taxon>Dikarya</taxon>
        <taxon>Basidiomycota</taxon>
        <taxon>Agaricomycotina</taxon>
        <taxon>Agaricomycetes</taxon>
        <taxon>Agaricomycetidae</taxon>
        <taxon>Agaricales</taxon>
        <taxon>Agaricineae</taxon>
        <taxon>Agaricaceae</taxon>
        <taxon>Macrolepiota</taxon>
    </lineage>
</organism>
<gene>
    <name evidence="19" type="ORF">P691DRAFT_656102</name>
</gene>
<evidence type="ECO:0000256" key="17">
    <source>
        <dbReference type="SAM" id="SignalP"/>
    </source>
</evidence>
<dbReference type="AlphaFoldDB" id="A0A9P5XSB4"/>
<dbReference type="Pfam" id="PF05199">
    <property type="entry name" value="GMC_oxred_C"/>
    <property type="match status" value="1"/>
</dbReference>
<evidence type="ECO:0000256" key="3">
    <source>
        <dbReference type="ARBA" id="ARBA00010790"/>
    </source>
</evidence>
<dbReference type="InterPro" id="IPR000172">
    <property type="entry name" value="GMC_OxRdtase_N"/>
</dbReference>
<dbReference type="PANTHER" id="PTHR11552:SF147">
    <property type="entry name" value="CHOLINE DEHYDROGENASE, MITOCHONDRIAL"/>
    <property type="match status" value="1"/>
</dbReference>
<feature type="binding site" evidence="16">
    <location>
        <position position="113"/>
    </location>
    <ligand>
        <name>FAD</name>
        <dbReference type="ChEBI" id="CHEBI:57692"/>
    </ligand>
</feature>
<dbReference type="EMBL" id="MU151054">
    <property type="protein sequence ID" value="KAF9454486.1"/>
    <property type="molecule type" value="Genomic_DNA"/>
</dbReference>
<keyword evidence="17" id="KW-0732">Signal</keyword>
<evidence type="ECO:0000256" key="5">
    <source>
        <dbReference type="ARBA" id="ARBA00013177"/>
    </source>
</evidence>
<feature type="active site" description="Proton acceptor" evidence="15">
    <location>
        <position position="577"/>
    </location>
</feature>
<feature type="binding site" evidence="16">
    <location>
        <position position="263"/>
    </location>
    <ligand>
        <name>FAD</name>
        <dbReference type="ChEBI" id="CHEBI:57692"/>
    </ligand>
</feature>
<dbReference type="PROSITE" id="PS00624">
    <property type="entry name" value="GMC_OXRED_2"/>
    <property type="match status" value="1"/>
</dbReference>
<evidence type="ECO:0000256" key="2">
    <source>
        <dbReference type="ARBA" id="ARBA00004613"/>
    </source>
</evidence>
<comment type="subunit">
    <text evidence="4">Monomer.</text>
</comment>
<evidence type="ECO:0000256" key="9">
    <source>
        <dbReference type="ARBA" id="ARBA00024699"/>
    </source>
</evidence>
<feature type="signal peptide" evidence="17">
    <location>
        <begin position="1"/>
        <end position="19"/>
    </location>
</feature>
<dbReference type="OrthoDB" id="269227at2759"/>
<dbReference type="EC" id="1.1.99.29" evidence="5"/>
<dbReference type="InterPro" id="IPR036188">
    <property type="entry name" value="FAD/NAD-bd_sf"/>
</dbReference>
<dbReference type="Proteomes" id="UP000807342">
    <property type="component" value="Unassembled WGS sequence"/>
</dbReference>
<evidence type="ECO:0000259" key="18">
    <source>
        <dbReference type="PROSITE" id="PS00624"/>
    </source>
</evidence>
<comment type="catalytic activity">
    <reaction evidence="12">
        <text>pyranose + acceptor = pyranos-3-ulose + reduced acceptor.</text>
        <dbReference type="EC" id="1.1.99.29"/>
    </reaction>
</comment>
<evidence type="ECO:0000256" key="14">
    <source>
        <dbReference type="ARBA" id="ARBA00034059"/>
    </source>
</evidence>
<dbReference type="InterPro" id="IPR007867">
    <property type="entry name" value="GMC_OxRtase_C"/>
</dbReference>
<dbReference type="Gene3D" id="3.50.50.60">
    <property type="entry name" value="FAD/NAD(P)-binding domain"/>
    <property type="match status" value="1"/>
</dbReference>
<comment type="cofactor">
    <cofactor evidence="1 16">
        <name>FAD</name>
        <dbReference type="ChEBI" id="CHEBI:57692"/>
    </cofactor>
</comment>
<evidence type="ECO:0000256" key="15">
    <source>
        <dbReference type="PIRSR" id="PIRSR000137-1"/>
    </source>
</evidence>
<keyword evidence="6" id="KW-0964">Secreted</keyword>
<feature type="chain" id="PRO_5040433116" description="pyranose dehydrogenase (acceptor)" evidence="17">
    <location>
        <begin position="20"/>
        <end position="599"/>
    </location>
</feature>
<comment type="catalytic activity">
    <reaction evidence="13">
        <text>a pyranoside + acceptor = a pyranosid-3-ulose + reduced acceptor.</text>
        <dbReference type="EC" id="1.1.99.29"/>
    </reaction>
</comment>
<reference evidence="19" key="1">
    <citation type="submission" date="2020-11" db="EMBL/GenBank/DDBJ databases">
        <authorList>
            <consortium name="DOE Joint Genome Institute"/>
            <person name="Ahrendt S."/>
            <person name="Riley R."/>
            <person name="Andreopoulos W."/>
            <person name="Labutti K."/>
            <person name="Pangilinan J."/>
            <person name="Ruiz-Duenas F.J."/>
            <person name="Barrasa J.M."/>
            <person name="Sanchez-Garcia M."/>
            <person name="Camarero S."/>
            <person name="Miyauchi S."/>
            <person name="Serrano A."/>
            <person name="Linde D."/>
            <person name="Babiker R."/>
            <person name="Drula E."/>
            <person name="Ayuso-Fernandez I."/>
            <person name="Pacheco R."/>
            <person name="Padilla G."/>
            <person name="Ferreira P."/>
            <person name="Barriuso J."/>
            <person name="Kellner H."/>
            <person name="Castanera R."/>
            <person name="Alfaro M."/>
            <person name="Ramirez L."/>
            <person name="Pisabarro A.G."/>
            <person name="Kuo A."/>
            <person name="Tritt A."/>
            <person name="Lipzen A."/>
            <person name="He G."/>
            <person name="Yan M."/>
            <person name="Ng V."/>
            <person name="Cullen D."/>
            <person name="Martin F."/>
            <person name="Rosso M.-N."/>
            <person name="Henrissat B."/>
            <person name="Hibbett D."/>
            <person name="Martinez A.T."/>
            <person name="Grigoriev I.V."/>
        </authorList>
    </citation>
    <scope>NUCLEOTIDE SEQUENCE</scope>
    <source>
        <strain evidence="19">MF-IS2</strain>
    </source>
</reference>
<evidence type="ECO:0000313" key="20">
    <source>
        <dbReference type="Proteomes" id="UP000807342"/>
    </source>
</evidence>
<dbReference type="InterPro" id="IPR012132">
    <property type="entry name" value="GMC_OxRdtase"/>
</dbReference>
<proteinExistence type="inferred from homology"/>
<evidence type="ECO:0000256" key="16">
    <source>
        <dbReference type="PIRSR" id="PIRSR000137-2"/>
    </source>
</evidence>
<keyword evidence="8 16" id="KW-0274">FAD</keyword>
<feature type="active site" description="Proton donor" evidence="15">
    <location>
        <position position="533"/>
    </location>
</feature>
<dbReference type="GO" id="GO:0050660">
    <property type="term" value="F:flavin adenine dinucleotide binding"/>
    <property type="evidence" value="ECO:0007669"/>
    <property type="project" value="InterPro"/>
</dbReference>
<evidence type="ECO:0000256" key="1">
    <source>
        <dbReference type="ARBA" id="ARBA00001974"/>
    </source>
</evidence>
<dbReference type="SUPFAM" id="SSF54373">
    <property type="entry name" value="FAD-linked reductases, C-terminal domain"/>
    <property type="match status" value="1"/>
</dbReference>
<keyword evidence="7" id="KW-0285">Flavoprotein</keyword>
<comment type="subcellular location">
    <subcellularLocation>
        <location evidence="2">Secreted</location>
    </subcellularLocation>
</comment>
<comment type="function">
    <text evidence="9">Catalyzes the single-oxidation or sequential double oxidation reaction of carbohydrates primarily at carbon-2 and/or carbon-3 with the concomitant reduction of the flavin. The enzyme exhibits a broad sugar substrate specificity, oxidizing different aldopyranoses to the corresponding C-1, C-2, C-3 or C-1,2, C-2,3 and C-3,4 (di)dehydro sugars with substrate-specific regioselectivity. Accepts only a narrow range of electron acceptors such as substituted benzoquinones and complexed metal ions and reacts extremely slowly with O(2) as acceptor. May play a role in the natural recycling of plant matter by oxidizing all major monosaccharides in lignocellulose and by reducing quinone compounds or reactive radical species generated during lignin depolymerization.</text>
</comment>
<comment type="similarity">
    <text evidence="3">Belongs to the GMC oxidoreductase family.</text>
</comment>
<accession>A0A9P5XSB4</accession>
<dbReference type="SUPFAM" id="SSF51905">
    <property type="entry name" value="FAD/NAD(P)-binding domain"/>
    <property type="match status" value="1"/>
</dbReference>
<dbReference type="Gene3D" id="3.30.560.10">
    <property type="entry name" value="Glucose Oxidase, domain 3"/>
    <property type="match status" value="1"/>
</dbReference>
<name>A0A9P5XSB4_9AGAR</name>
<dbReference type="PANTHER" id="PTHR11552">
    <property type="entry name" value="GLUCOSE-METHANOL-CHOLINE GMC OXIDOREDUCTASE"/>
    <property type="match status" value="1"/>
</dbReference>
<dbReference type="Pfam" id="PF00732">
    <property type="entry name" value="GMC_oxred_N"/>
    <property type="match status" value="1"/>
</dbReference>
<evidence type="ECO:0000256" key="13">
    <source>
        <dbReference type="ARBA" id="ARBA00034050"/>
    </source>
</evidence>
<dbReference type="GO" id="GO:0005576">
    <property type="term" value="C:extracellular region"/>
    <property type="evidence" value="ECO:0007669"/>
    <property type="project" value="UniProtKB-SubCell"/>
</dbReference>
<sequence length="599" mass="65552">MYFPLFITTVLALIRASTAEIVESFHDVHAKDFDFVIIGGGTAGNVVANRLTENPGIRVLVLEAGGSPDGVLNISVPLFCTRATPLTPEDWNFTTTVQPGLNNRSIAFPRGHVLGGSSSVNFMAYTRGTSEDWDRYARTTGDSGWSWNNMQKYFRRNEKWMVPADHRNTAGEFNPAVHSFTGINSVSLAGFPWPVDSKIVEATRQSKDEEFHFNLDYNSGKNLGVGFVQSTIKDGARSSSATSYMAPQFSNRKNLHVVLHAQVARILGTSKNKGQTSFDTVEFTDGVGGSTIRVQAKREIILSAGTIQSPHILMNSGIGDENALKELGVKAVHHLPSVGQNLSDHNIITSFWSVNAKDSETYDLMERDAAVANEFINQWEKTRTGPLVDGIFNTVAFVRFPPDSDIFKQFPNHDPSPGPNTAHVELIPMNGILRPPIPTSGHYLTISVALLQPSSRGAITLRSNNPFDPPLINPNYFSNDFDIVLLREGVKAARKMITFPGLDDYIIAPFNNNATTDAEIEQFIRNGVATFSHPVSTCAMSPRGADHGVVDPDLRVKGVDGIRVVDASVLPFTPSGHTQAPTYAVAERASDLIKSQWRI</sequence>
<comment type="caution">
    <text evidence="19">The sequence shown here is derived from an EMBL/GenBank/DDBJ whole genome shotgun (WGS) entry which is preliminary data.</text>
</comment>
<evidence type="ECO:0000313" key="19">
    <source>
        <dbReference type="EMBL" id="KAF9454486.1"/>
    </source>
</evidence>
<dbReference type="GO" id="GO:0033718">
    <property type="term" value="F:pyranose dehydrogenase (acceptor) activity"/>
    <property type="evidence" value="ECO:0007669"/>
    <property type="project" value="UniProtKB-EC"/>
</dbReference>